<feature type="transmembrane region" description="Helical" evidence="1">
    <location>
        <begin position="50"/>
        <end position="72"/>
    </location>
</feature>
<proteinExistence type="predicted"/>
<dbReference type="EMBL" id="RDQH01000343">
    <property type="protein sequence ID" value="RXH69253.1"/>
    <property type="molecule type" value="Genomic_DNA"/>
</dbReference>
<dbReference type="InterPro" id="IPR053258">
    <property type="entry name" value="Ca-permeable_cation_channel"/>
</dbReference>
<evidence type="ECO:0000313" key="3">
    <source>
        <dbReference type="Proteomes" id="UP000290289"/>
    </source>
</evidence>
<keyword evidence="1" id="KW-0472">Membrane</keyword>
<reference evidence="2 3" key="1">
    <citation type="submission" date="2018-10" db="EMBL/GenBank/DDBJ databases">
        <title>A high-quality apple genome assembly.</title>
        <authorList>
            <person name="Hu J."/>
        </authorList>
    </citation>
    <scope>NUCLEOTIDE SEQUENCE [LARGE SCALE GENOMIC DNA]</scope>
    <source>
        <strain evidence="3">cv. HFTH1</strain>
        <tissue evidence="2">Young leaf</tissue>
    </source>
</reference>
<comment type="caution">
    <text evidence="2">The sequence shown here is derived from an EMBL/GenBank/DDBJ whole genome shotgun (WGS) entry which is preliminary data.</text>
</comment>
<evidence type="ECO:0000313" key="2">
    <source>
        <dbReference type="EMBL" id="RXH69253.1"/>
    </source>
</evidence>
<protein>
    <submittedName>
        <fullName evidence="2">Uncharacterized protein</fullName>
    </submittedName>
</protein>
<keyword evidence="1" id="KW-1133">Transmembrane helix</keyword>
<sequence length="182" mass="20353">MLTSEPREHYRQSFSNVFHKCIISAITTLAGLLQLGYGGAAAVSLFSTEYVMVVAFTVAVLVFIGSLAVKILQVRENPDLSEFMDKISLSSGTLAVTLELLIMVPALGWFAFASMEHYCNVIAVTKSYHEIAVFLKRLYQRELEQLLQVFDKLKELFMNIGASASFINAFNRLERALRGQEC</sequence>
<keyword evidence="1" id="KW-0812">Transmembrane</keyword>
<feature type="transmembrane region" description="Helical" evidence="1">
    <location>
        <begin position="93"/>
        <end position="112"/>
    </location>
</feature>
<dbReference type="Proteomes" id="UP000290289">
    <property type="component" value="Chromosome 17"/>
</dbReference>
<keyword evidence="3" id="KW-1185">Reference proteome</keyword>
<organism evidence="2 3">
    <name type="scientific">Malus domestica</name>
    <name type="common">Apple</name>
    <name type="synonym">Pyrus malus</name>
    <dbReference type="NCBI Taxonomy" id="3750"/>
    <lineage>
        <taxon>Eukaryota</taxon>
        <taxon>Viridiplantae</taxon>
        <taxon>Streptophyta</taxon>
        <taxon>Embryophyta</taxon>
        <taxon>Tracheophyta</taxon>
        <taxon>Spermatophyta</taxon>
        <taxon>Magnoliopsida</taxon>
        <taxon>eudicotyledons</taxon>
        <taxon>Gunneridae</taxon>
        <taxon>Pentapetalae</taxon>
        <taxon>rosids</taxon>
        <taxon>fabids</taxon>
        <taxon>Rosales</taxon>
        <taxon>Rosaceae</taxon>
        <taxon>Amygdaloideae</taxon>
        <taxon>Maleae</taxon>
        <taxon>Malus</taxon>
    </lineage>
</organism>
<dbReference type="PANTHER" id="PTHR34115">
    <property type="entry name" value="PROTEIN, PUTATIVE-RELATED"/>
    <property type="match status" value="1"/>
</dbReference>
<feature type="transmembrane region" description="Helical" evidence="1">
    <location>
        <begin position="21"/>
        <end position="44"/>
    </location>
</feature>
<evidence type="ECO:0000256" key="1">
    <source>
        <dbReference type="SAM" id="Phobius"/>
    </source>
</evidence>
<name>A0A498HJW7_MALDO</name>
<dbReference type="AlphaFoldDB" id="A0A498HJW7"/>
<dbReference type="PANTHER" id="PTHR34115:SF13">
    <property type="entry name" value="RPB1A"/>
    <property type="match status" value="1"/>
</dbReference>
<accession>A0A498HJW7</accession>
<gene>
    <name evidence="2" type="ORF">DVH24_037037</name>
</gene>